<evidence type="ECO:0000259" key="2">
    <source>
        <dbReference type="Pfam" id="PF08327"/>
    </source>
</evidence>
<sequence length="151" mass="16848">MMEYGSIEREIHVDASPEVVFEVVSSPEHISQWWSDDAEFTAAPGAVGELVWGDRAEVAPIKVERAEPPRLFSFRWCHPGGVVDDPAGSLLVTFELTPSGAGTRIRLTETGFREMGWEAAKLEEVYRDHTTGWDTFVPRLGEYIARLVSTP</sequence>
<dbReference type="InterPro" id="IPR013538">
    <property type="entry name" value="ASHA1/2-like_C"/>
</dbReference>
<dbReference type="EMBL" id="JBIRXV010000002">
    <property type="protein sequence ID" value="MFI2321858.1"/>
    <property type="molecule type" value="Genomic_DNA"/>
</dbReference>
<dbReference type="SUPFAM" id="SSF55961">
    <property type="entry name" value="Bet v1-like"/>
    <property type="match status" value="1"/>
</dbReference>
<evidence type="ECO:0000313" key="3">
    <source>
        <dbReference type="EMBL" id="MFI2321858.1"/>
    </source>
</evidence>
<proteinExistence type="inferred from homology"/>
<reference evidence="3 4" key="1">
    <citation type="submission" date="2024-10" db="EMBL/GenBank/DDBJ databases">
        <title>The Natural Products Discovery Center: Release of the First 8490 Sequenced Strains for Exploring Actinobacteria Biosynthetic Diversity.</title>
        <authorList>
            <person name="Kalkreuter E."/>
            <person name="Kautsar S.A."/>
            <person name="Yang D."/>
            <person name="Bader C.D."/>
            <person name="Teijaro C.N."/>
            <person name="Fluegel L."/>
            <person name="Davis C.M."/>
            <person name="Simpson J.R."/>
            <person name="Lauterbach L."/>
            <person name="Steele A.D."/>
            <person name="Gui C."/>
            <person name="Meng S."/>
            <person name="Li G."/>
            <person name="Viehrig K."/>
            <person name="Ye F."/>
            <person name="Su P."/>
            <person name="Kiefer A.F."/>
            <person name="Nichols A."/>
            <person name="Cepeda A.J."/>
            <person name="Yan W."/>
            <person name="Fan B."/>
            <person name="Jiang Y."/>
            <person name="Adhikari A."/>
            <person name="Zheng C.-J."/>
            <person name="Schuster L."/>
            <person name="Cowan T.M."/>
            <person name="Smanski M.J."/>
            <person name="Chevrette M.G."/>
            <person name="De Carvalho L.P.S."/>
            <person name="Shen B."/>
        </authorList>
    </citation>
    <scope>NUCLEOTIDE SEQUENCE [LARGE SCALE GENOMIC DNA]</scope>
    <source>
        <strain evidence="3 4">NPDC019626</strain>
    </source>
</reference>
<organism evidence="3 4">
    <name type="scientific">Nocardia beijingensis</name>
    <dbReference type="NCBI Taxonomy" id="95162"/>
    <lineage>
        <taxon>Bacteria</taxon>
        <taxon>Bacillati</taxon>
        <taxon>Actinomycetota</taxon>
        <taxon>Actinomycetes</taxon>
        <taxon>Mycobacteriales</taxon>
        <taxon>Nocardiaceae</taxon>
        <taxon>Nocardia</taxon>
    </lineage>
</organism>
<dbReference type="CDD" id="cd08898">
    <property type="entry name" value="SRPBCC_CalC_Aha1-like_5"/>
    <property type="match status" value="1"/>
</dbReference>
<dbReference type="RefSeq" id="WP_396947524.1">
    <property type="nucleotide sequence ID" value="NZ_JBIRXV010000002.1"/>
</dbReference>
<evidence type="ECO:0000313" key="4">
    <source>
        <dbReference type="Proteomes" id="UP001611450"/>
    </source>
</evidence>
<keyword evidence="4" id="KW-1185">Reference proteome</keyword>
<protein>
    <submittedName>
        <fullName evidence="3">SRPBCC family protein</fullName>
    </submittedName>
</protein>
<dbReference type="Gene3D" id="3.30.530.20">
    <property type="match status" value="1"/>
</dbReference>
<evidence type="ECO:0000256" key="1">
    <source>
        <dbReference type="ARBA" id="ARBA00006817"/>
    </source>
</evidence>
<comment type="similarity">
    <text evidence="1">Belongs to the AHA1 family.</text>
</comment>
<dbReference type="Proteomes" id="UP001611450">
    <property type="component" value="Unassembled WGS sequence"/>
</dbReference>
<comment type="caution">
    <text evidence="3">The sequence shown here is derived from an EMBL/GenBank/DDBJ whole genome shotgun (WGS) entry which is preliminary data.</text>
</comment>
<name>A0ABW7WFU1_9NOCA</name>
<dbReference type="InterPro" id="IPR023393">
    <property type="entry name" value="START-like_dom_sf"/>
</dbReference>
<accession>A0ABW7WFU1</accession>
<gene>
    <name evidence="3" type="ORF">ACH47G_15335</name>
</gene>
<dbReference type="Pfam" id="PF08327">
    <property type="entry name" value="AHSA1"/>
    <property type="match status" value="1"/>
</dbReference>
<feature type="domain" description="Activator of Hsp90 ATPase homologue 1/2-like C-terminal" evidence="2">
    <location>
        <begin position="14"/>
        <end position="144"/>
    </location>
</feature>